<protein>
    <submittedName>
        <fullName evidence="1">Uncharacterized protein</fullName>
    </submittedName>
</protein>
<gene>
    <name evidence="1" type="ORF">VZT92_019181</name>
</gene>
<organism evidence="1 2">
    <name type="scientific">Zoarces viviparus</name>
    <name type="common">Viviparous eelpout</name>
    <name type="synonym">Blennius viviparus</name>
    <dbReference type="NCBI Taxonomy" id="48416"/>
    <lineage>
        <taxon>Eukaryota</taxon>
        <taxon>Metazoa</taxon>
        <taxon>Chordata</taxon>
        <taxon>Craniata</taxon>
        <taxon>Vertebrata</taxon>
        <taxon>Euteleostomi</taxon>
        <taxon>Actinopterygii</taxon>
        <taxon>Neopterygii</taxon>
        <taxon>Teleostei</taxon>
        <taxon>Neoteleostei</taxon>
        <taxon>Acanthomorphata</taxon>
        <taxon>Eupercaria</taxon>
        <taxon>Perciformes</taxon>
        <taxon>Cottioidei</taxon>
        <taxon>Zoarcales</taxon>
        <taxon>Zoarcidae</taxon>
        <taxon>Zoarcinae</taxon>
        <taxon>Zoarces</taxon>
    </lineage>
</organism>
<keyword evidence="2" id="KW-1185">Reference proteome</keyword>
<sequence length="82" mass="9116">MARWAQYYSRGSYAANLEQRKRKRKGRRGMLSVLSRMIRGQSSMAVFAKPAAAGSGLEGVLTQDLMGKECLHHSCLPLRSVC</sequence>
<reference evidence="1 2" key="1">
    <citation type="journal article" date="2024" name="Genome Biol. Evol.">
        <title>Chromosome-level genome assembly of the viviparous eelpout Zoarces viviparus.</title>
        <authorList>
            <person name="Fuhrmann N."/>
            <person name="Brasseur M.V."/>
            <person name="Bakowski C.E."/>
            <person name="Podsiadlowski L."/>
            <person name="Prost S."/>
            <person name="Krehenwinkel H."/>
            <person name="Mayer C."/>
        </authorList>
    </citation>
    <scope>NUCLEOTIDE SEQUENCE [LARGE SCALE GENOMIC DNA]</scope>
    <source>
        <strain evidence="1">NO-MEL_2022_Ind0_liver</strain>
    </source>
</reference>
<evidence type="ECO:0000313" key="1">
    <source>
        <dbReference type="EMBL" id="KAK9522735.1"/>
    </source>
</evidence>
<accession>A0AAW1ELL0</accession>
<name>A0AAW1ELL0_ZOAVI</name>
<dbReference type="AlphaFoldDB" id="A0AAW1ELL0"/>
<dbReference type="EMBL" id="JBCEZU010000221">
    <property type="protein sequence ID" value="KAK9522735.1"/>
    <property type="molecule type" value="Genomic_DNA"/>
</dbReference>
<dbReference type="Proteomes" id="UP001488805">
    <property type="component" value="Unassembled WGS sequence"/>
</dbReference>
<comment type="caution">
    <text evidence="1">The sequence shown here is derived from an EMBL/GenBank/DDBJ whole genome shotgun (WGS) entry which is preliminary data.</text>
</comment>
<proteinExistence type="predicted"/>
<evidence type="ECO:0000313" key="2">
    <source>
        <dbReference type="Proteomes" id="UP001488805"/>
    </source>
</evidence>